<feature type="transmembrane region" description="Helical" evidence="1">
    <location>
        <begin position="35"/>
        <end position="52"/>
    </location>
</feature>
<name>A0ABR7TAR4_9LACT</name>
<evidence type="ECO:0000256" key="1">
    <source>
        <dbReference type="SAM" id="Phobius"/>
    </source>
</evidence>
<keyword evidence="1" id="KW-0812">Transmembrane</keyword>
<protein>
    <submittedName>
        <fullName evidence="2">Uncharacterized protein</fullName>
    </submittedName>
</protein>
<dbReference type="EMBL" id="WNJQ01000001">
    <property type="protein sequence ID" value="MBC9824590.1"/>
    <property type="molecule type" value="Genomic_DNA"/>
</dbReference>
<dbReference type="Proteomes" id="UP000638836">
    <property type="component" value="Unassembled WGS sequence"/>
</dbReference>
<evidence type="ECO:0000313" key="2">
    <source>
        <dbReference type="EMBL" id="MBC9824590.1"/>
    </source>
</evidence>
<keyword evidence="1" id="KW-1133">Transmembrane helix</keyword>
<keyword evidence="1" id="KW-0472">Membrane</keyword>
<evidence type="ECO:0000313" key="3">
    <source>
        <dbReference type="Proteomes" id="UP000638836"/>
    </source>
</evidence>
<dbReference type="RefSeq" id="WP_023179168.1">
    <property type="nucleotide sequence ID" value="NZ_JBELZU010000029.1"/>
</dbReference>
<gene>
    <name evidence="2" type="ORF">GLO26_01940</name>
</gene>
<organism evidence="2 3">
    <name type="scientific">Carnobacterium inhibens</name>
    <dbReference type="NCBI Taxonomy" id="147709"/>
    <lineage>
        <taxon>Bacteria</taxon>
        <taxon>Bacillati</taxon>
        <taxon>Bacillota</taxon>
        <taxon>Bacilli</taxon>
        <taxon>Lactobacillales</taxon>
        <taxon>Carnobacteriaceae</taxon>
        <taxon>Carnobacterium</taxon>
    </lineage>
</organism>
<accession>A0ABR7TAR4</accession>
<reference evidence="2 3" key="1">
    <citation type="journal article" date="2020" name="Microorganisms">
        <title>New Insight into Antimicrobial Compounds from Food and Marine-Sourced Carnobacterium Species through Phenotype and Genome Analyses.</title>
        <authorList>
            <person name="Begrem S."/>
            <person name="Ivaniuk F."/>
            <person name="Gigout-Chevalier F."/>
            <person name="Kolypczuk L."/>
            <person name="Bonnetot S."/>
            <person name="Leroi F."/>
            <person name="Grovel O."/>
            <person name="Delbarre-Ladrat C."/>
            <person name="Passerini D."/>
        </authorList>
    </citation>
    <scope>NUCLEOTIDE SEQUENCE [LARGE SCALE GENOMIC DNA]</scope>
    <source>
        <strain evidence="2 3">MIP2551</strain>
    </source>
</reference>
<feature type="transmembrane region" description="Helical" evidence="1">
    <location>
        <begin position="64"/>
        <end position="85"/>
    </location>
</feature>
<keyword evidence="3" id="KW-1185">Reference proteome</keyword>
<sequence length="94" mass="10711">MSKRLEKAKIVFLCIQFFLLVHDLFFSTITDLERIGSIGISCIGLFIVAFSIKDSVIQKKNNYLLFGIFLFSVSLLLLILTTWVIELITFSMGN</sequence>
<proteinExistence type="predicted"/>
<feature type="transmembrane region" description="Helical" evidence="1">
    <location>
        <begin position="10"/>
        <end position="29"/>
    </location>
</feature>
<comment type="caution">
    <text evidence="2">The sequence shown here is derived from an EMBL/GenBank/DDBJ whole genome shotgun (WGS) entry which is preliminary data.</text>
</comment>